<dbReference type="EMBL" id="WUMV01000007">
    <property type="protein sequence ID" value="MXN66189.1"/>
    <property type="molecule type" value="Genomic_DNA"/>
</dbReference>
<feature type="binding site" description="axial binding residue" evidence="6">
    <location>
        <position position="145"/>
    </location>
    <ligand>
        <name>heme c</name>
        <dbReference type="ChEBI" id="CHEBI:61717"/>
    </ligand>
    <ligandPart>
        <name>Fe</name>
        <dbReference type="ChEBI" id="CHEBI:18248"/>
    </ligandPart>
</feature>
<dbReference type="RefSeq" id="WP_160776439.1">
    <property type="nucleotide sequence ID" value="NZ_WUMV01000007.1"/>
</dbReference>
<feature type="signal peptide" evidence="8">
    <location>
        <begin position="1"/>
        <end position="26"/>
    </location>
</feature>
<evidence type="ECO:0000313" key="10">
    <source>
        <dbReference type="Proteomes" id="UP000433101"/>
    </source>
</evidence>
<reference evidence="9 10" key="1">
    <citation type="submission" date="2019-12" db="EMBL/GenBank/DDBJ databases">
        <authorList>
            <person name="Li M."/>
        </authorList>
    </citation>
    <scope>NUCLEOTIDE SEQUENCE [LARGE SCALE GENOMIC DNA]</scope>
    <source>
        <strain evidence="9 10">GBMRC 2046</strain>
    </source>
</reference>
<dbReference type="Gene3D" id="1.20.120.10">
    <property type="entry name" value="Cytochrome c/b562"/>
    <property type="match status" value="1"/>
</dbReference>
<keyword evidence="4" id="KW-0249">Electron transport</keyword>
<evidence type="ECO:0000256" key="4">
    <source>
        <dbReference type="ARBA" id="ARBA00022982"/>
    </source>
</evidence>
<evidence type="ECO:0000256" key="3">
    <source>
        <dbReference type="ARBA" id="ARBA00022723"/>
    </source>
</evidence>
<sequence length="153" mass="15982">MKKGLALCSALAVVFALGGGVSYAHKDATGIVKERMDLMSGIAKSMKSIAQMVKSGEVDAHAARAAGKRIAEHASEIASLFPEGSIEGDSEATPAIWENFEDFSKKASALQAAAQSLADTPVDSIDRQALAGELQNLGGACKSCHETYRQKKG</sequence>
<accession>A0A7X3LW33</accession>
<protein>
    <submittedName>
        <fullName evidence="9">Cytochrome C</fullName>
    </submittedName>
</protein>
<dbReference type="GO" id="GO:0005506">
    <property type="term" value="F:iron ion binding"/>
    <property type="evidence" value="ECO:0007669"/>
    <property type="project" value="InterPro"/>
</dbReference>
<feature type="binding site" description="covalent" evidence="7">
    <location>
        <position position="141"/>
    </location>
    <ligand>
        <name>heme c</name>
        <dbReference type="ChEBI" id="CHEBI:61717"/>
    </ligand>
</feature>
<dbReference type="PIRSF" id="PIRSF000027">
    <property type="entry name" value="Cytc_c_prime"/>
    <property type="match status" value="1"/>
</dbReference>
<dbReference type="Proteomes" id="UP000433101">
    <property type="component" value="Unassembled WGS sequence"/>
</dbReference>
<dbReference type="InterPro" id="IPR002321">
    <property type="entry name" value="Cyt_c_II"/>
</dbReference>
<gene>
    <name evidence="9" type="ORF">GR183_14840</name>
</gene>
<keyword evidence="1" id="KW-0813">Transport</keyword>
<evidence type="ECO:0000256" key="7">
    <source>
        <dbReference type="PIRSR" id="PIRSR000027-2"/>
    </source>
</evidence>
<dbReference type="GO" id="GO:0009055">
    <property type="term" value="F:electron transfer activity"/>
    <property type="evidence" value="ECO:0007669"/>
    <property type="project" value="InterPro"/>
</dbReference>
<organism evidence="9 10">
    <name type="scientific">Stappia sediminis</name>
    <dbReference type="NCBI Taxonomy" id="2692190"/>
    <lineage>
        <taxon>Bacteria</taxon>
        <taxon>Pseudomonadati</taxon>
        <taxon>Pseudomonadota</taxon>
        <taxon>Alphaproteobacteria</taxon>
        <taxon>Hyphomicrobiales</taxon>
        <taxon>Stappiaceae</taxon>
        <taxon>Stappia</taxon>
    </lineage>
</organism>
<name>A0A7X3LW33_9HYPH</name>
<comment type="caution">
    <text evidence="9">The sequence shown here is derived from an EMBL/GenBank/DDBJ whole genome shotgun (WGS) entry which is preliminary data.</text>
</comment>
<evidence type="ECO:0000256" key="1">
    <source>
        <dbReference type="ARBA" id="ARBA00022448"/>
    </source>
</evidence>
<keyword evidence="5 6" id="KW-0408">Iron</keyword>
<dbReference type="SUPFAM" id="SSF47175">
    <property type="entry name" value="Cytochromes"/>
    <property type="match status" value="1"/>
</dbReference>
<keyword evidence="10" id="KW-1185">Reference proteome</keyword>
<evidence type="ECO:0000256" key="8">
    <source>
        <dbReference type="SAM" id="SignalP"/>
    </source>
</evidence>
<comment type="PTM">
    <text evidence="7">Binds 1 heme group per subunit.</text>
</comment>
<dbReference type="AlphaFoldDB" id="A0A7X3LW33"/>
<proteinExistence type="predicted"/>
<dbReference type="Pfam" id="PF01322">
    <property type="entry name" value="Cytochrom_C_2"/>
    <property type="match status" value="1"/>
</dbReference>
<evidence type="ECO:0000256" key="6">
    <source>
        <dbReference type="PIRSR" id="PIRSR000027-1"/>
    </source>
</evidence>
<feature type="binding site" description="covalent" evidence="7">
    <location>
        <position position="144"/>
    </location>
    <ligand>
        <name>heme c</name>
        <dbReference type="ChEBI" id="CHEBI:61717"/>
    </ligand>
</feature>
<evidence type="ECO:0000256" key="5">
    <source>
        <dbReference type="ARBA" id="ARBA00023004"/>
    </source>
</evidence>
<evidence type="ECO:0000313" key="9">
    <source>
        <dbReference type="EMBL" id="MXN66189.1"/>
    </source>
</evidence>
<dbReference type="PROSITE" id="PS51009">
    <property type="entry name" value="CYTCII"/>
    <property type="match status" value="1"/>
</dbReference>
<keyword evidence="2 7" id="KW-0349">Heme</keyword>
<keyword evidence="3 6" id="KW-0479">Metal-binding</keyword>
<feature type="chain" id="PRO_5031551909" evidence="8">
    <location>
        <begin position="27"/>
        <end position="153"/>
    </location>
</feature>
<keyword evidence="8" id="KW-0732">Signal</keyword>
<evidence type="ECO:0000256" key="2">
    <source>
        <dbReference type="ARBA" id="ARBA00022617"/>
    </source>
</evidence>
<dbReference type="GO" id="GO:0022900">
    <property type="term" value="P:electron transport chain"/>
    <property type="evidence" value="ECO:0007669"/>
    <property type="project" value="InterPro"/>
</dbReference>
<dbReference type="InterPro" id="IPR012127">
    <property type="entry name" value="Cyt_c_prime"/>
</dbReference>
<dbReference type="GO" id="GO:0020037">
    <property type="term" value="F:heme binding"/>
    <property type="evidence" value="ECO:0007669"/>
    <property type="project" value="InterPro"/>
</dbReference>
<dbReference type="InterPro" id="IPR010980">
    <property type="entry name" value="Cyt_c/b562"/>
</dbReference>
<dbReference type="GO" id="GO:0042597">
    <property type="term" value="C:periplasmic space"/>
    <property type="evidence" value="ECO:0007669"/>
    <property type="project" value="InterPro"/>
</dbReference>